<evidence type="ECO:0000313" key="1">
    <source>
        <dbReference type="EMBL" id="EES52104.1"/>
    </source>
</evidence>
<dbReference type="AlphaFoldDB" id="C6HZ93"/>
<proteinExistence type="predicted"/>
<organism evidence="1 2">
    <name type="scientific">Leptospirillum ferrodiazotrophum</name>
    <dbReference type="NCBI Taxonomy" id="412449"/>
    <lineage>
        <taxon>Bacteria</taxon>
        <taxon>Pseudomonadati</taxon>
        <taxon>Nitrospirota</taxon>
        <taxon>Nitrospiria</taxon>
        <taxon>Nitrospirales</taxon>
        <taxon>Nitrospiraceae</taxon>
        <taxon>Leptospirillum</taxon>
    </lineage>
</organism>
<evidence type="ECO:0008006" key="3">
    <source>
        <dbReference type="Google" id="ProtNLM"/>
    </source>
</evidence>
<gene>
    <name evidence="1" type="ORF">UBAL3_94530069</name>
</gene>
<accession>C6HZ93</accession>
<dbReference type="EMBL" id="GG693880">
    <property type="protein sequence ID" value="EES52104.1"/>
    <property type="molecule type" value="Genomic_DNA"/>
</dbReference>
<reference evidence="1 2" key="1">
    <citation type="journal article" date="2009" name="Appl. Environ. Microbiol.">
        <title>Community genomic and proteomic analyses of chemoautotrophic iron-oxidizing "Leptospirillum rubarum" (Group II) and "Leptospirillum ferrodiazotrophum" (Group III) bacteria in acid mine drainage biofilms.</title>
        <authorList>
            <person name="Goltsman D.S."/>
            <person name="Denef V.J."/>
            <person name="Singer S.W."/>
            <person name="VerBerkmoes N.C."/>
            <person name="Lefsrud M."/>
            <person name="Mueller R.S."/>
            <person name="Dick G.J."/>
            <person name="Sun C.L."/>
            <person name="Wheeler K.E."/>
            <person name="Zemla A."/>
            <person name="Baker B.J."/>
            <person name="Hauser L."/>
            <person name="Land M."/>
            <person name="Shah M.B."/>
            <person name="Thelen M.P."/>
            <person name="Hettich R.L."/>
            <person name="Banfield J.F."/>
        </authorList>
    </citation>
    <scope>NUCLEOTIDE SEQUENCE [LARGE SCALE GENOMIC DNA]</scope>
</reference>
<sequence>MKAFKIAGLVIFAAFVYLGGDLIANNAAFINPPGPVRRIAVYFTLNRAWTTGGYPLPEVAPRTFYGDPAKLAVNITRSIKGFSGWHIEQQSPEKIVIRVEPSFWHHATRLLLTVSPVSGGVRLNAEATSSSGLPDLGAGRNDILNLFHAIGEENAIHPPV</sequence>
<name>C6HZ93_9BACT</name>
<dbReference type="Proteomes" id="UP000009374">
    <property type="component" value="Unassembled WGS sequence"/>
</dbReference>
<evidence type="ECO:0000313" key="2">
    <source>
        <dbReference type="Proteomes" id="UP000009374"/>
    </source>
</evidence>
<protein>
    <recommendedName>
        <fullName evidence="3">DUF1499 domain-containing protein</fullName>
    </recommendedName>
</protein>
<keyword evidence="2" id="KW-1185">Reference proteome</keyword>